<dbReference type="EMBL" id="JAWDGP010006631">
    <property type="protein sequence ID" value="KAK3737667.1"/>
    <property type="molecule type" value="Genomic_DNA"/>
</dbReference>
<comment type="caution">
    <text evidence="2">The sequence shown here is derived from an EMBL/GenBank/DDBJ whole genome shotgun (WGS) entry which is preliminary data.</text>
</comment>
<sequence>MDELQRQNEQASHHKRKRTIPGNASSTLFADDAMYTWMTHARAQSLIKRQLQTQHGRTLERYISEVNPLCVLESVPASDRSIQQPTPLKAGLNCWIIIAVV</sequence>
<organism evidence="2 3">
    <name type="scientific">Elysia crispata</name>
    <name type="common">lettuce slug</name>
    <dbReference type="NCBI Taxonomy" id="231223"/>
    <lineage>
        <taxon>Eukaryota</taxon>
        <taxon>Metazoa</taxon>
        <taxon>Spiralia</taxon>
        <taxon>Lophotrochozoa</taxon>
        <taxon>Mollusca</taxon>
        <taxon>Gastropoda</taxon>
        <taxon>Heterobranchia</taxon>
        <taxon>Euthyneura</taxon>
        <taxon>Panpulmonata</taxon>
        <taxon>Sacoglossa</taxon>
        <taxon>Placobranchoidea</taxon>
        <taxon>Plakobranchidae</taxon>
        <taxon>Elysia</taxon>
    </lineage>
</organism>
<protein>
    <submittedName>
        <fullName evidence="2">Uncharacterized protein</fullName>
    </submittedName>
</protein>
<proteinExistence type="predicted"/>
<feature type="region of interest" description="Disordered" evidence="1">
    <location>
        <begin position="1"/>
        <end position="24"/>
    </location>
</feature>
<dbReference type="Proteomes" id="UP001283361">
    <property type="component" value="Unassembled WGS sequence"/>
</dbReference>
<reference evidence="2" key="1">
    <citation type="journal article" date="2023" name="G3 (Bethesda)">
        <title>A reference genome for the long-term kleptoplast-retaining sea slug Elysia crispata morphotype clarki.</title>
        <authorList>
            <person name="Eastman K.E."/>
            <person name="Pendleton A.L."/>
            <person name="Shaikh M.A."/>
            <person name="Suttiyut T."/>
            <person name="Ogas R."/>
            <person name="Tomko P."/>
            <person name="Gavelis G."/>
            <person name="Widhalm J.R."/>
            <person name="Wisecaver J.H."/>
        </authorList>
    </citation>
    <scope>NUCLEOTIDE SEQUENCE</scope>
    <source>
        <strain evidence="2">ECLA1</strain>
    </source>
</reference>
<evidence type="ECO:0000313" key="3">
    <source>
        <dbReference type="Proteomes" id="UP001283361"/>
    </source>
</evidence>
<gene>
    <name evidence="2" type="ORF">RRG08_066354</name>
</gene>
<name>A0AAE1CVE9_9GAST</name>
<keyword evidence="3" id="KW-1185">Reference proteome</keyword>
<evidence type="ECO:0000313" key="2">
    <source>
        <dbReference type="EMBL" id="KAK3737667.1"/>
    </source>
</evidence>
<evidence type="ECO:0000256" key="1">
    <source>
        <dbReference type="SAM" id="MobiDB-lite"/>
    </source>
</evidence>
<dbReference type="AlphaFoldDB" id="A0AAE1CVE9"/>
<accession>A0AAE1CVE9</accession>